<protein>
    <submittedName>
        <fullName evidence="1">Uncharacterized protein</fullName>
    </submittedName>
</protein>
<proteinExistence type="predicted"/>
<evidence type="ECO:0000313" key="2">
    <source>
        <dbReference type="Proteomes" id="UP001497535"/>
    </source>
</evidence>
<evidence type="ECO:0000313" key="1">
    <source>
        <dbReference type="EMBL" id="CAK5038230.1"/>
    </source>
</evidence>
<name>A0ACB0YB41_MELEN</name>
<accession>A0ACB0YB41</accession>
<sequence>MERWKEVVGVVHRPGSSEKFFREKAKWNTQKGGIKRNTLIKSQIPRRSGTGTGKRDRAVGQGKGTRVG</sequence>
<keyword evidence="2" id="KW-1185">Reference proteome</keyword>
<organism evidence="1 2">
    <name type="scientific">Meloidogyne enterolobii</name>
    <name type="common">Root-knot nematode worm</name>
    <name type="synonym">Meloidogyne mayaguensis</name>
    <dbReference type="NCBI Taxonomy" id="390850"/>
    <lineage>
        <taxon>Eukaryota</taxon>
        <taxon>Metazoa</taxon>
        <taxon>Ecdysozoa</taxon>
        <taxon>Nematoda</taxon>
        <taxon>Chromadorea</taxon>
        <taxon>Rhabditida</taxon>
        <taxon>Tylenchina</taxon>
        <taxon>Tylenchomorpha</taxon>
        <taxon>Tylenchoidea</taxon>
        <taxon>Meloidogynidae</taxon>
        <taxon>Meloidogyninae</taxon>
        <taxon>Meloidogyne</taxon>
    </lineage>
</organism>
<reference evidence="1" key="1">
    <citation type="submission" date="2023-11" db="EMBL/GenBank/DDBJ databases">
        <authorList>
            <person name="Poullet M."/>
        </authorList>
    </citation>
    <scope>NUCLEOTIDE SEQUENCE</scope>
    <source>
        <strain evidence="1">E1834</strain>
    </source>
</reference>
<dbReference type="EMBL" id="CAVMJV010000008">
    <property type="protein sequence ID" value="CAK5038230.1"/>
    <property type="molecule type" value="Genomic_DNA"/>
</dbReference>
<comment type="caution">
    <text evidence="1">The sequence shown here is derived from an EMBL/GenBank/DDBJ whole genome shotgun (WGS) entry which is preliminary data.</text>
</comment>
<gene>
    <name evidence="1" type="ORF">MENTE1834_LOCUS9575</name>
</gene>
<dbReference type="Proteomes" id="UP001497535">
    <property type="component" value="Unassembled WGS sequence"/>
</dbReference>